<comment type="caution">
    <text evidence="2">The sequence shown here is derived from an EMBL/GenBank/DDBJ whole genome shotgun (WGS) entry which is preliminary data.</text>
</comment>
<evidence type="ECO:0000313" key="2">
    <source>
        <dbReference type="EMBL" id="KAL2535805.1"/>
    </source>
</evidence>
<dbReference type="Proteomes" id="UP001604277">
    <property type="component" value="Unassembled WGS sequence"/>
</dbReference>
<accession>A0ABD1VHA9</accession>
<dbReference type="AlphaFoldDB" id="A0ABD1VHA9"/>
<name>A0ABD1VHA9_9LAMI</name>
<protein>
    <submittedName>
        <fullName evidence="2">Uncharacterized protein</fullName>
    </submittedName>
</protein>
<proteinExistence type="predicted"/>
<feature type="compositionally biased region" description="Pro residues" evidence="1">
    <location>
        <begin position="84"/>
        <end position="94"/>
    </location>
</feature>
<evidence type="ECO:0000256" key="1">
    <source>
        <dbReference type="SAM" id="MobiDB-lite"/>
    </source>
</evidence>
<sequence>MLLCRSKAKLAINLLQVGNSCINKFLSTVLVHKYEETNDARVMSTRDAAEVILIVSNLGSYAPGNMVVRFETQLQPPRLKPDLTAPPTPPPHQLQPPRSSFSCDRHPDEQFIGFFPSCLCECLTTLDQSFSSCRPSIPGAAAAIKSLFSSSFKATTTNNNYNFLPLLSCLSYLAITIFELLDFSAPESERLRHKCCEVIMGPIFNHVKVNHEDQWFGSSA</sequence>
<organism evidence="2 3">
    <name type="scientific">Forsythia ovata</name>
    <dbReference type="NCBI Taxonomy" id="205694"/>
    <lineage>
        <taxon>Eukaryota</taxon>
        <taxon>Viridiplantae</taxon>
        <taxon>Streptophyta</taxon>
        <taxon>Embryophyta</taxon>
        <taxon>Tracheophyta</taxon>
        <taxon>Spermatophyta</taxon>
        <taxon>Magnoliopsida</taxon>
        <taxon>eudicotyledons</taxon>
        <taxon>Gunneridae</taxon>
        <taxon>Pentapetalae</taxon>
        <taxon>asterids</taxon>
        <taxon>lamiids</taxon>
        <taxon>Lamiales</taxon>
        <taxon>Oleaceae</taxon>
        <taxon>Forsythieae</taxon>
        <taxon>Forsythia</taxon>
    </lineage>
</organism>
<keyword evidence="3" id="KW-1185">Reference proteome</keyword>
<dbReference type="InterPro" id="IPR008004">
    <property type="entry name" value="OCTOPUS-like"/>
</dbReference>
<dbReference type="PANTHER" id="PTHR31659">
    <property type="entry name" value="PROTEIN: UPF0503-LIKE PROTEIN, PUTATIVE (DUF740)-RELATED"/>
    <property type="match status" value="1"/>
</dbReference>
<dbReference type="EMBL" id="JBFOLJ010000005">
    <property type="protein sequence ID" value="KAL2535805.1"/>
    <property type="molecule type" value="Genomic_DNA"/>
</dbReference>
<dbReference type="Pfam" id="PF05340">
    <property type="entry name" value="DUF740"/>
    <property type="match status" value="1"/>
</dbReference>
<feature type="region of interest" description="Disordered" evidence="1">
    <location>
        <begin position="78"/>
        <end position="100"/>
    </location>
</feature>
<evidence type="ECO:0000313" key="3">
    <source>
        <dbReference type="Proteomes" id="UP001604277"/>
    </source>
</evidence>
<gene>
    <name evidence="2" type="ORF">Fot_17196</name>
</gene>
<dbReference type="PANTHER" id="PTHR31659:SF9">
    <property type="entry name" value="PROTEIN: UPF0503-LIKE PROTEIN, PUTATIVE (DUF740)-RELATED"/>
    <property type="match status" value="1"/>
</dbReference>
<reference evidence="3" key="1">
    <citation type="submission" date="2024-07" db="EMBL/GenBank/DDBJ databases">
        <title>Two chromosome-level genome assemblies of Korean endemic species Abeliophyllum distichum and Forsythia ovata (Oleaceae).</title>
        <authorList>
            <person name="Jang H."/>
        </authorList>
    </citation>
    <scope>NUCLEOTIDE SEQUENCE [LARGE SCALE GENOMIC DNA]</scope>
</reference>